<keyword evidence="5 17" id="KW-0863">Zinc-finger</keyword>
<keyword evidence="11" id="KW-0539">Nucleus</keyword>
<dbReference type="PROSITE" id="PS00028">
    <property type="entry name" value="ZINC_FINGER_C2H2_1"/>
    <property type="match status" value="2"/>
</dbReference>
<dbReference type="PROSITE" id="PS50003">
    <property type="entry name" value="PH_DOMAIN"/>
    <property type="match status" value="1"/>
</dbReference>
<dbReference type="InterPro" id="IPR013087">
    <property type="entry name" value="Znf_C2H2_type"/>
</dbReference>
<dbReference type="Pfam" id="PF25541">
    <property type="entry name" value="TBCA_PH"/>
    <property type="match status" value="2"/>
</dbReference>
<organism evidence="21 22">
    <name type="scientific">Microtus ochrogaster</name>
    <name type="common">Prairie vole</name>
    <dbReference type="NCBI Taxonomy" id="79684"/>
    <lineage>
        <taxon>Eukaryota</taxon>
        <taxon>Metazoa</taxon>
        <taxon>Chordata</taxon>
        <taxon>Craniata</taxon>
        <taxon>Vertebrata</taxon>
        <taxon>Euteleostomi</taxon>
        <taxon>Mammalia</taxon>
        <taxon>Eutheria</taxon>
        <taxon>Euarchontoglires</taxon>
        <taxon>Glires</taxon>
        <taxon>Rodentia</taxon>
        <taxon>Myomorpha</taxon>
        <taxon>Muroidea</taxon>
        <taxon>Cricetidae</taxon>
        <taxon>Arvicolinae</taxon>
        <taxon>Microtus</taxon>
    </lineage>
</organism>
<protein>
    <recommendedName>
        <fullName evidence="15">Zinc finger protein AEBP2</fullName>
    </recommendedName>
    <alternativeName>
        <fullName evidence="16">Adipocyte enhancer-binding protein 2</fullName>
    </alternativeName>
</protein>
<feature type="compositionally biased region" description="Basic residues" evidence="18">
    <location>
        <begin position="1601"/>
        <end position="1616"/>
    </location>
</feature>
<dbReference type="Proteomes" id="UP000710432">
    <property type="component" value="Unassembled WGS sequence"/>
</dbReference>
<dbReference type="GO" id="GO:0003677">
    <property type="term" value="F:DNA binding"/>
    <property type="evidence" value="ECO:0007669"/>
    <property type="project" value="UniProtKB-KW"/>
</dbReference>
<feature type="region of interest" description="Disordered" evidence="18">
    <location>
        <begin position="55"/>
        <end position="78"/>
    </location>
</feature>
<evidence type="ECO:0000256" key="3">
    <source>
        <dbReference type="ARBA" id="ARBA00022723"/>
    </source>
</evidence>
<feature type="domain" description="C2H2-type" evidence="20">
    <location>
        <begin position="1552"/>
        <end position="1581"/>
    </location>
</feature>
<feature type="region of interest" description="Disordered" evidence="18">
    <location>
        <begin position="1040"/>
        <end position="1060"/>
    </location>
</feature>
<feature type="compositionally biased region" description="Polar residues" evidence="18">
    <location>
        <begin position="1576"/>
        <end position="1589"/>
    </location>
</feature>
<dbReference type="Pfam" id="PF00169">
    <property type="entry name" value="PH"/>
    <property type="match status" value="1"/>
</dbReference>
<dbReference type="SMART" id="SM00233">
    <property type="entry name" value="PH"/>
    <property type="match status" value="1"/>
</dbReference>
<evidence type="ECO:0000259" key="20">
    <source>
        <dbReference type="PROSITE" id="PS50157"/>
    </source>
</evidence>
<dbReference type="GO" id="GO:0010314">
    <property type="term" value="F:phosphatidylinositol-5-phosphate binding"/>
    <property type="evidence" value="ECO:0007669"/>
    <property type="project" value="TreeGrafter"/>
</dbReference>
<evidence type="ECO:0000256" key="13">
    <source>
        <dbReference type="ARBA" id="ARBA00054408"/>
    </source>
</evidence>
<dbReference type="GO" id="GO:0008270">
    <property type="term" value="F:zinc ion binding"/>
    <property type="evidence" value="ECO:0007669"/>
    <property type="project" value="UniProtKB-KW"/>
</dbReference>
<evidence type="ECO:0000256" key="4">
    <source>
        <dbReference type="ARBA" id="ARBA00022737"/>
    </source>
</evidence>
<dbReference type="GO" id="GO:0006325">
    <property type="term" value="P:chromatin organization"/>
    <property type="evidence" value="ECO:0007669"/>
    <property type="project" value="UniProtKB-KW"/>
</dbReference>
<dbReference type="PROSITE" id="PS50157">
    <property type="entry name" value="ZINC_FINGER_C2H2_2"/>
    <property type="match status" value="2"/>
</dbReference>
<comment type="function">
    <text evidence="13">Acts as an accessory subunit for the core Polycomb repressive complex 2 (PRC2), which mediates histone H3K27 (H3K27me3) trimethylation on chromatin leading to transcriptional repression of the affected target gene. Plays a role in nucleosome localization of the PRC2 complex.</text>
</comment>
<evidence type="ECO:0000256" key="2">
    <source>
        <dbReference type="ARBA" id="ARBA00022491"/>
    </source>
</evidence>
<dbReference type="GO" id="GO:0035098">
    <property type="term" value="C:ESC/E(Z) complex"/>
    <property type="evidence" value="ECO:0007669"/>
    <property type="project" value="UniProtKB-ARBA"/>
</dbReference>
<keyword evidence="3" id="KW-0479">Metal-binding</keyword>
<feature type="compositionally biased region" description="Acidic residues" evidence="18">
    <location>
        <begin position="1320"/>
        <end position="1342"/>
    </location>
</feature>
<feature type="region of interest" description="Disordered" evidence="18">
    <location>
        <begin position="200"/>
        <end position="220"/>
    </location>
</feature>
<evidence type="ECO:0000256" key="15">
    <source>
        <dbReference type="ARBA" id="ARBA00073372"/>
    </source>
</evidence>
<dbReference type="SUPFAM" id="SSF50729">
    <property type="entry name" value="PH domain-like"/>
    <property type="match status" value="1"/>
</dbReference>
<dbReference type="InterPro" id="IPR001849">
    <property type="entry name" value="PH_domain"/>
</dbReference>
<name>A0A8J6KWJ3_MICOH</name>
<dbReference type="FunFam" id="3.30.160.60:FF:000471">
    <property type="entry name" value="Zinc finger protein AEBP2"/>
    <property type="match status" value="1"/>
</dbReference>
<gene>
    <name evidence="21" type="ORF">LTLLF_125670</name>
</gene>
<feature type="domain" description="PH" evidence="19">
    <location>
        <begin position="226"/>
        <end position="325"/>
    </location>
</feature>
<dbReference type="InterPro" id="IPR040392">
    <property type="entry name" value="PKHA4-7_PH"/>
</dbReference>
<evidence type="ECO:0000256" key="12">
    <source>
        <dbReference type="ARBA" id="ARBA00037930"/>
    </source>
</evidence>
<evidence type="ECO:0000256" key="7">
    <source>
        <dbReference type="ARBA" id="ARBA00022853"/>
    </source>
</evidence>
<dbReference type="SMART" id="SM00355">
    <property type="entry name" value="ZnF_C2H2"/>
    <property type="match status" value="3"/>
</dbReference>
<evidence type="ECO:0000256" key="5">
    <source>
        <dbReference type="ARBA" id="ARBA00022771"/>
    </source>
</evidence>
<comment type="caution">
    <text evidence="21">The sequence shown here is derived from an EMBL/GenBank/DDBJ whole genome shotgun (WGS) entry which is preliminary data.</text>
</comment>
<dbReference type="InterPro" id="IPR059034">
    <property type="entry name" value="SH3_AEBP2_C"/>
</dbReference>
<evidence type="ECO:0000256" key="14">
    <source>
        <dbReference type="ARBA" id="ARBA00065550"/>
    </source>
</evidence>
<keyword evidence="7" id="KW-0156">Chromatin regulator</keyword>
<evidence type="ECO:0000256" key="17">
    <source>
        <dbReference type="PROSITE-ProRule" id="PRU00042"/>
    </source>
</evidence>
<reference evidence="21" key="1">
    <citation type="submission" date="2020-03" db="EMBL/GenBank/DDBJ databases">
        <title>Studies in the Genomics of Life Span.</title>
        <authorList>
            <person name="Glass D."/>
        </authorList>
    </citation>
    <scope>NUCLEOTIDE SEQUENCE</scope>
    <source>
        <strain evidence="21">LTLLF</strain>
        <tissue evidence="21">Muscle</tissue>
    </source>
</reference>
<keyword evidence="10" id="KW-0804">Transcription</keyword>
<dbReference type="FunFam" id="3.30.160.60:FF:000323">
    <property type="entry name" value="zinc finger protein AEBP2"/>
    <property type="match status" value="1"/>
</dbReference>
<comment type="subcellular location">
    <subcellularLocation>
        <location evidence="1">Nucleus</location>
    </subcellularLocation>
</comment>
<evidence type="ECO:0000256" key="10">
    <source>
        <dbReference type="ARBA" id="ARBA00023163"/>
    </source>
</evidence>
<feature type="domain" description="C2H2-type" evidence="20">
    <location>
        <begin position="1485"/>
        <end position="1515"/>
    </location>
</feature>
<comment type="subunit">
    <text evidence="14">Self-associates. Associates with the PRC2 complex, which consists of the core components EED, EZH1 or EZH2, SUZ12, and RBBP4, and various combinations of accessory subunits including AEBP2, JARID2, PHF19, MTF2 and EPOP. Found in a monomeric PRC2.2 (class 2) complex consisting of at least SUZ12, RBBP4, AEBP2 and JARID2. Within the PRC2 complex, interacts directly with SUZ12; competes with PHF19 for SUZ12 binding. Interacts with EED, EZH2, and RBBP4. May also interact with RBBP7.</text>
</comment>
<feature type="compositionally biased region" description="Basic and acidic residues" evidence="18">
    <location>
        <begin position="55"/>
        <end position="66"/>
    </location>
</feature>
<dbReference type="InterPro" id="IPR036236">
    <property type="entry name" value="Znf_C2H2_sf"/>
</dbReference>
<dbReference type="Pfam" id="PF26014">
    <property type="entry name" value="SH3_AEBP2_C"/>
    <property type="match status" value="1"/>
</dbReference>
<keyword evidence="2" id="KW-0678">Repressor</keyword>
<evidence type="ECO:0000256" key="16">
    <source>
        <dbReference type="ARBA" id="ARBA00077396"/>
    </source>
</evidence>
<dbReference type="GO" id="GO:0080025">
    <property type="term" value="F:phosphatidylinositol-3,5-bisphosphate binding"/>
    <property type="evidence" value="ECO:0007669"/>
    <property type="project" value="TreeGrafter"/>
</dbReference>
<evidence type="ECO:0000256" key="1">
    <source>
        <dbReference type="ARBA" id="ARBA00004123"/>
    </source>
</evidence>
<keyword evidence="8" id="KW-0805">Transcription regulation</keyword>
<feature type="compositionally biased region" description="Basic and acidic residues" evidence="18">
    <location>
        <begin position="1374"/>
        <end position="1385"/>
    </location>
</feature>
<evidence type="ECO:0000259" key="19">
    <source>
        <dbReference type="PROSITE" id="PS50003"/>
    </source>
</evidence>
<feature type="region of interest" description="Disordered" evidence="18">
    <location>
        <begin position="1234"/>
        <end position="1451"/>
    </location>
</feature>
<dbReference type="InterPro" id="IPR011993">
    <property type="entry name" value="PH-like_dom_sf"/>
</dbReference>
<dbReference type="FunFam" id="2.30.29.30:FF:000083">
    <property type="entry name" value="Pleckstrin homology domain-containing family A member 5"/>
    <property type="match status" value="1"/>
</dbReference>
<feature type="compositionally biased region" description="Basic residues" evidence="18">
    <location>
        <begin position="204"/>
        <end position="213"/>
    </location>
</feature>
<dbReference type="GO" id="GO:0032266">
    <property type="term" value="F:phosphatidylinositol-3-phosphate binding"/>
    <property type="evidence" value="ECO:0007669"/>
    <property type="project" value="TreeGrafter"/>
</dbReference>
<dbReference type="CDD" id="cd13248">
    <property type="entry name" value="PH_PEPP1_2_3"/>
    <property type="match status" value="1"/>
</dbReference>
<sequence length="1718" mass="190706">MLTGRSCSGRLRCASASGGKSRRKSAVAVGLQKAEARDGEQNTASLAGHWLDAHRGQNRTSADRTVESPAGPHIRGQNRGAAGRILSVRRVYKMGCTHTSELLAAGFCPTWEEHSDFHGSHRPLPPALTVAGIHNERKVTCKHPVTGQPSQDNCIFVVNDQTVAAMTSEEKKERPISMINEASNYTMASDYAVHPMSPVGRTSRASKKVHNFGKRSNSIKRNPNAPVVRRGWLYKQDSTGMKLWKKRWFVLSDLCLFYYRDEKEEGILGSILLPSFQIAMLTSEDHINRKYAFKAAHPNMRTYYFCTDTGKEMELWMKAMLDAALVQTEPVKRVDKITTESASTKETNNIHNHRVLIKPEVQNNQKNKEISKIEEKRALEAEKYGFQKDGQERPLTKINSVKLNSLPSEYDSGQACPPQNVHYRPINVNSSDGKAVNVSLADVRGGSHPNAGPLATEADRVLQRTNSMQQLEQWIKVQKGRSLEEEPRGVISYQTFPRNMPSHRAQIVARYPEGYRTLPRNNKIRPESICSVAPSGHEKAGPGTEEKRRSMRDDTMWQLYEWQQRQFYHKQSTPPRHSCLSSPKAMGKPPDQMMHSIPTSPSHGSVAAYPGFSPPRTYRSEVSSPIQRGDVTVDRRHRAHHPKHAYVPDRRSMPAGLALAAVSPQSLQGRTPEELTLLLIKLRRQQAELSSIREHTLAQLMQLKLEAHSPKMKENEPIITMVHTMIENSALRPQLYQQLSQDECRGPLYKSRPEEVDIDTKLSRLCEQDKVVRALEEKLQQLHKEKVGPFPLLCPVSVAACAEDNDTGSQSYRSVSSLSQQYTLEQALLSASQEIEMNADNPAAIQTVVLQRDDLQNGLLSTCRELSRATAELERAWREYDKLEYDVTVTRNQMQEQLDRLGEVQSESAGIQRAQIQKELWRIQDVMEGLSKHKQQRGSSETVGLAGSKPFSAAKYKSEEEEVVPARPPLPRSYDFTEQPPIIPPLPSDSSSLLCYSRGPVHLPEEKKIHQVQGYPRNGSHCGPDYRLYKSEPELTTVAEVDESNGEEKSEPVSETEAPVVKGSRFPVGVPLRTMSPPPESSTIASYVTLRKTKKVELRTERPRSAVEQLCLAENVRPRMTVEEQMERIRRHQQACLRERKKGLSVISASDQSPLQSPSLVRDNPFRVTQQTLRREDTVQELDTIHRENDGKPDHETPAAETVVLEEAEPRKVKLGRKLQRTESVFYEMLYTPEPNGINSEGVTEKERHESQALEDVPCSPQEEAVMTNHQAEGHPEEVENHHEEEETLASLEPPPEIPRENQTTGTCTLHAPLGGYSYADDEEEDDEDEGSSSGGAEEESSAESLVGSSSGGCSGDETRSLSPGAASSSSGDGDGKEGLEEPKGPRGGPGGPGSGGGSSSSSVVSSGGDEGYGTGGGGSSATSGGRRGSLEMSSDGEPLSRMDSEDSISSTLMDVDSTISSGRSTPAMMNGQGSTTSSSKHIAYNCCWDQCQACFNSSPDLADHIRSIHVDGQRGGVFVCLWKGCKVYNTPSTSQSWLQRHMLTHSGDKPFKCVVGGCNASFASQGGLARHVPTHFSQQNSSKVSSQPKAKEDSPSKAGMNKRRKLKNKRRRSLPRPHDFFDAQTLDAIRHRAICFNLSAHIESLGKGHSVVFHSTVIAKRKEESGKIKLLLHWTPEDILPDVWVNESERHQLKTKVVHLSKLPKDTALLLDPNIYR</sequence>
<accession>A0A8J6KWJ3</accession>
<feature type="compositionally biased region" description="Gly residues" evidence="18">
    <location>
        <begin position="1409"/>
        <end position="1420"/>
    </location>
</feature>
<feature type="compositionally biased region" description="Low complexity" evidence="18">
    <location>
        <begin position="1361"/>
        <end position="1372"/>
    </location>
</feature>
<dbReference type="GO" id="GO:0005829">
    <property type="term" value="C:cytosol"/>
    <property type="evidence" value="ECO:0007669"/>
    <property type="project" value="TreeGrafter"/>
</dbReference>
<feature type="compositionally biased region" description="Basic and acidic residues" evidence="18">
    <location>
        <begin position="1243"/>
        <end position="1252"/>
    </location>
</feature>
<evidence type="ECO:0000313" key="21">
    <source>
        <dbReference type="EMBL" id="KAH0516400.1"/>
    </source>
</evidence>
<comment type="similarity">
    <text evidence="12">Belongs to the AEBP2/jing C2H2-type zinc-finger family.</text>
</comment>
<dbReference type="EMBL" id="JAATJU010020200">
    <property type="protein sequence ID" value="KAH0516400.1"/>
    <property type="molecule type" value="Genomic_DNA"/>
</dbReference>
<keyword evidence="9" id="KW-0238">DNA-binding</keyword>
<keyword evidence="6" id="KW-0862">Zinc</keyword>
<feature type="compositionally biased region" description="Gly residues" evidence="18">
    <location>
        <begin position="1386"/>
        <end position="1399"/>
    </location>
</feature>
<dbReference type="PANTHER" id="PTHR12752">
    <property type="entry name" value="PHOSPHOINOSITOL 3-PHOSPHATE-BINDING PROTEIN"/>
    <property type="match status" value="1"/>
</dbReference>
<feature type="region of interest" description="Disordered" evidence="18">
    <location>
        <begin position="1576"/>
        <end position="1618"/>
    </location>
</feature>
<dbReference type="Gene3D" id="2.30.29.30">
    <property type="entry name" value="Pleckstrin-homology domain (PH domain)/Phosphotyrosine-binding domain (PTB)"/>
    <property type="match status" value="1"/>
</dbReference>
<proteinExistence type="inferred from homology"/>
<evidence type="ECO:0000256" key="18">
    <source>
        <dbReference type="SAM" id="MobiDB-lite"/>
    </source>
</evidence>
<evidence type="ECO:0000256" key="8">
    <source>
        <dbReference type="ARBA" id="ARBA00023015"/>
    </source>
</evidence>
<evidence type="ECO:0000256" key="6">
    <source>
        <dbReference type="ARBA" id="ARBA00022833"/>
    </source>
</evidence>
<evidence type="ECO:0000256" key="9">
    <source>
        <dbReference type="ARBA" id="ARBA00023125"/>
    </source>
</evidence>
<dbReference type="GO" id="GO:0070273">
    <property type="term" value="F:phosphatidylinositol-4-phosphate binding"/>
    <property type="evidence" value="ECO:0007669"/>
    <property type="project" value="TreeGrafter"/>
</dbReference>
<dbReference type="SUPFAM" id="SSF57667">
    <property type="entry name" value="beta-beta-alpha zinc fingers"/>
    <property type="match status" value="2"/>
</dbReference>
<dbReference type="Gene3D" id="3.30.160.60">
    <property type="entry name" value="Classic Zinc Finger"/>
    <property type="match status" value="2"/>
</dbReference>
<evidence type="ECO:0000313" key="22">
    <source>
        <dbReference type="Proteomes" id="UP000710432"/>
    </source>
</evidence>
<dbReference type="InterPro" id="IPR057971">
    <property type="entry name" value="PKHA4-7_TBCA"/>
</dbReference>
<dbReference type="PANTHER" id="PTHR12752:SF3">
    <property type="entry name" value="PLECKSTRIN HOMOLOGY DOMAIN-CONTAINING FAMILY A MEMBER 5"/>
    <property type="match status" value="1"/>
</dbReference>
<evidence type="ECO:0000256" key="11">
    <source>
        <dbReference type="ARBA" id="ARBA00023242"/>
    </source>
</evidence>
<feature type="compositionally biased region" description="Basic and acidic residues" evidence="18">
    <location>
        <begin position="1272"/>
        <end position="1285"/>
    </location>
</feature>
<keyword evidence="4" id="KW-0677">Repeat</keyword>
<feature type="region of interest" description="Disordered" evidence="18">
    <location>
        <begin position="1457"/>
        <end position="1476"/>
    </location>
</feature>